<dbReference type="PRINTS" id="PR00107">
    <property type="entry name" value="PHOSPHOCPHPR"/>
</dbReference>
<dbReference type="EMBL" id="VFRA01000001">
    <property type="protein sequence ID" value="TQO20485.1"/>
    <property type="molecule type" value="Genomic_DNA"/>
</dbReference>
<proteinExistence type="predicted"/>
<dbReference type="PROSITE" id="PS00369">
    <property type="entry name" value="PTS_HPR_HIS"/>
    <property type="match status" value="1"/>
</dbReference>
<dbReference type="GO" id="GO:0016020">
    <property type="term" value="C:membrane"/>
    <property type="evidence" value="ECO:0007669"/>
    <property type="project" value="InterPro"/>
</dbReference>
<dbReference type="InterPro" id="IPR001020">
    <property type="entry name" value="PTS_HPr_His_P_site"/>
</dbReference>
<dbReference type="Gene3D" id="3.40.50.510">
    <property type="entry name" value="Phosphotransferase system, mannose-type IIA component"/>
    <property type="match status" value="1"/>
</dbReference>
<evidence type="ECO:0000256" key="1">
    <source>
        <dbReference type="ARBA" id="ARBA00001113"/>
    </source>
</evidence>
<protein>
    <recommendedName>
        <fullName evidence="5">Phosphocarrier protein HPr</fullName>
        <ecNumber evidence="4">2.7.1.121</ecNumber>
    </recommendedName>
</protein>
<keyword evidence="6" id="KW-0808">Transferase</keyword>
<keyword evidence="11" id="KW-1185">Reference proteome</keyword>
<dbReference type="InterPro" id="IPR000032">
    <property type="entry name" value="HPr-like"/>
</dbReference>
<dbReference type="InterPro" id="IPR012844">
    <property type="entry name" value="DhaM_N"/>
</dbReference>
<dbReference type="InterPro" id="IPR039643">
    <property type="entry name" value="DhaM"/>
</dbReference>
<comment type="function">
    <text evidence="3">General (non sugar-specific) component of the phosphoenolpyruvate-dependent sugar phosphotransferase system (sugar PTS). This major carbohydrate active-transport system catalyzes the phosphorylation of incoming sugar substrates concomitantly with their translocation across the cell membrane. The phosphoryl group from phosphoenolpyruvate (PEP) is transferred to the phosphoryl carrier protein HPr by enzyme I. Phospho-HPr then transfers it to the PTS EIIA domain.</text>
</comment>
<evidence type="ECO:0000313" key="11">
    <source>
        <dbReference type="Proteomes" id="UP000316560"/>
    </source>
</evidence>
<dbReference type="GO" id="GO:0009401">
    <property type="term" value="P:phosphoenolpyruvate-dependent sugar phosphotransferase system"/>
    <property type="evidence" value="ECO:0007669"/>
    <property type="project" value="InterPro"/>
</dbReference>
<comment type="caution">
    <text evidence="10">The sequence shown here is derived from an EMBL/GenBank/DDBJ whole genome shotgun (WGS) entry which is preliminary data.</text>
</comment>
<dbReference type="NCBIfam" id="TIGR02364">
    <property type="entry name" value="dha_pts"/>
    <property type="match status" value="1"/>
</dbReference>
<dbReference type="NCBIfam" id="TIGR01003">
    <property type="entry name" value="PTS_HPr_family"/>
    <property type="match status" value="1"/>
</dbReference>
<dbReference type="AlphaFoldDB" id="A0A8H2PXQ9"/>
<evidence type="ECO:0000256" key="3">
    <source>
        <dbReference type="ARBA" id="ARBA00003681"/>
    </source>
</evidence>
<dbReference type="InterPro" id="IPR035895">
    <property type="entry name" value="HPr-like_sf"/>
</dbReference>
<comment type="function">
    <text evidence="2">Component of the dihydroxyacetone kinase complex, which is responsible for the phosphoenolpyruvate (PEP)-dependent phosphorylation of dihydroxyacetone. DhaM serves as the phosphoryl donor. Is phosphorylated by phosphoenolpyruvate in an EI- and HPr-dependent reaction, and a phosphorelay system on histidine residues finally leads to phosphoryl transfer to DhaL and dihydroxyacetone.</text>
</comment>
<dbReference type="PANTHER" id="PTHR38594:SF1">
    <property type="entry name" value="PEP-DEPENDENT DIHYDROXYACETONE KINASE, PHOSPHORYL DONOR SUBUNIT DHAM"/>
    <property type="match status" value="1"/>
</dbReference>
<reference evidence="10 11" key="1">
    <citation type="submission" date="2019-06" db="EMBL/GenBank/DDBJ databases">
        <title>Sequencing the genomes of 1000 actinobacteria strains.</title>
        <authorList>
            <person name="Klenk H.-P."/>
        </authorList>
    </citation>
    <scope>NUCLEOTIDE SEQUENCE [LARGE SCALE GENOMIC DNA]</scope>
    <source>
        <strain evidence="10 11">DSM 21947</strain>
    </source>
</reference>
<dbReference type="InterPro" id="IPR036662">
    <property type="entry name" value="PTS_EIIA_man-typ_sf"/>
</dbReference>
<evidence type="ECO:0000256" key="7">
    <source>
        <dbReference type="ARBA" id="ARBA00046577"/>
    </source>
</evidence>
<dbReference type="PANTHER" id="PTHR38594">
    <property type="entry name" value="PEP-DEPENDENT DIHYDROXYACETONE KINASE, PHOSPHORYL DONOR SUBUNIT DHAM"/>
    <property type="match status" value="1"/>
</dbReference>
<dbReference type="InterPro" id="IPR004701">
    <property type="entry name" value="PTS_EIIA_man-typ"/>
</dbReference>
<evidence type="ECO:0000256" key="6">
    <source>
        <dbReference type="ARBA" id="ARBA00022679"/>
    </source>
</evidence>
<dbReference type="EC" id="2.7.1.121" evidence="4"/>
<comment type="catalytic activity">
    <reaction evidence="1">
        <text>dihydroxyacetone + phosphoenolpyruvate = dihydroxyacetone phosphate + pyruvate</text>
        <dbReference type="Rhea" id="RHEA:18381"/>
        <dbReference type="ChEBI" id="CHEBI:15361"/>
        <dbReference type="ChEBI" id="CHEBI:16016"/>
        <dbReference type="ChEBI" id="CHEBI:57642"/>
        <dbReference type="ChEBI" id="CHEBI:58702"/>
        <dbReference type="EC" id="2.7.1.121"/>
    </reaction>
</comment>
<organism evidence="10 11">
    <name type="scientific">Rhodoglobus vestalii</name>
    <dbReference type="NCBI Taxonomy" id="193384"/>
    <lineage>
        <taxon>Bacteria</taxon>
        <taxon>Bacillati</taxon>
        <taxon>Actinomycetota</taxon>
        <taxon>Actinomycetes</taxon>
        <taxon>Micrococcales</taxon>
        <taxon>Microbacteriaceae</taxon>
        <taxon>Rhodoglobus</taxon>
    </lineage>
</organism>
<evidence type="ECO:0000256" key="4">
    <source>
        <dbReference type="ARBA" id="ARBA00012095"/>
    </source>
</evidence>
<dbReference type="Proteomes" id="UP000316560">
    <property type="component" value="Unassembled WGS sequence"/>
</dbReference>
<dbReference type="RefSeq" id="WP_141990798.1">
    <property type="nucleotide sequence ID" value="NZ_VFRA01000001.1"/>
</dbReference>
<dbReference type="PROSITE" id="PS51350">
    <property type="entry name" value="PTS_HPR_DOM"/>
    <property type="match status" value="1"/>
</dbReference>
<dbReference type="GO" id="GO:0047324">
    <property type="term" value="F:phosphoenolpyruvate-glycerone phosphotransferase activity"/>
    <property type="evidence" value="ECO:0007669"/>
    <property type="project" value="UniProtKB-EC"/>
</dbReference>
<gene>
    <name evidence="10" type="ORF">FB472_2118</name>
</gene>
<comment type="subunit">
    <text evidence="7">Homodimer. The dihydroxyacetone kinase complex is composed of a homodimer of DhaM, a homodimer of DhaK and the subunit DhaL.</text>
</comment>
<accession>A0A8H2PXQ9</accession>
<dbReference type="GO" id="GO:0019563">
    <property type="term" value="P:glycerol catabolic process"/>
    <property type="evidence" value="ECO:0007669"/>
    <property type="project" value="InterPro"/>
</dbReference>
<dbReference type="SUPFAM" id="SSF53062">
    <property type="entry name" value="PTS system fructose IIA component-like"/>
    <property type="match status" value="1"/>
</dbReference>
<dbReference type="Gene3D" id="3.30.1340.10">
    <property type="entry name" value="HPr-like"/>
    <property type="match status" value="1"/>
</dbReference>
<evidence type="ECO:0000259" key="8">
    <source>
        <dbReference type="PROSITE" id="PS51096"/>
    </source>
</evidence>
<evidence type="ECO:0000259" key="9">
    <source>
        <dbReference type="PROSITE" id="PS51350"/>
    </source>
</evidence>
<dbReference type="OrthoDB" id="350754at2"/>
<evidence type="ECO:0000313" key="10">
    <source>
        <dbReference type="EMBL" id="TQO20485.1"/>
    </source>
</evidence>
<feature type="domain" description="PTS EIIA type-4" evidence="8">
    <location>
        <begin position="1"/>
        <end position="131"/>
    </location>
</feature>
<sequence>MIGIVVVSHIPALARAAVDLSLEMVGETPPAIAIAAGAGEGVIGTDAVKVAEAIDEVASGEGVLVFMDLGSAVLSGTMATEFMTTSDEVRLTDAPFVEGLIAAVVLANAGASLDEVDREARAAMGAKQSQLAGHGEVPAASSNAATAALSEISAEAPLINPDGLHSRPAAAIVQALAKVEAKVTITDVTSGKGPVAANSLIGIMSLGATKDHVVKFSATGAAAKDAVDLLVAMAAEGFGELAS</sequence>
<evidence type="ECO:0000256" key="2">
    <source>
        <dbReference type="ARBA" id="ARBA00002788"/>
    </source>
</evidence>
<dbReference type="PROSITE" id="PS51096">
    <property type="entry name" value="PTS_EIIA_TYPE_4"/>
    <property type="match status" value="1"/>
</dbReference>
<dbReference type="SUPFAM" id="SSF55594">
    <property type="entry name" value="HPr-like"/>
    <property type="match status" value="1"/>
</dbReference>
<evidence type="ECO:0000256" key="5">
    <source>
        <dbReference type="ARBA" id="ARBA00020422"/>
    </source>
</evidence>
<name>A0A8H2PXQ9_9MICO</name>
<dbReference type="Pfam" id="PF03610">
    <property type="entry name" value="EIIA-man"/>
    <property type="match status" value="1"/>
</dbReference>
<dbReference type="Pfam" id="PF00381">
    <property type="entry name" value="PTS-HPr"/>
    <property type="match status" value="1"/>
</dbReference>
<feature type="domain" description="HPr" evidence="9">
    <location>
        <begin position="151"/>
        <end position="241"/>
    </location>
</feature>
<dbReference type="CDD" id="cd00367">
    <property type="entry name" value="PTS-HPr_like"/>
    <property type="match status" value="1"/>
</dbReference>